<dbReference type="Pfam" id="PF04577">
    <property type="entry name" value="Glyco_transf_61"/>
    <property type="match status" value="1"/>
</dbReference>
<accession>A0ABT0RRK7</accession>
<reference evidence="2 3" key="1">
    <citation type="submission" date="2022-05" db="EMBL/GenBank/DDBJ databases">
        <authorList>
            <person name="Jo J.-H."/>
            <person name="Im W.-T."/>
        </authorList>
    </citation>
    <scope>NUCLEOTIDE SEQUENCE [LARGE SCALE GENOMIC DNA]</scope>
    <source>
        <strain evidence="2 3">NSE70-1</strain>
    </source>
</reference>
<keyword evidence="3" id="KW-1185">Reference proteome</keyword>
<evidence type="ECO:0000259" key="1">
    <source>
        <dbReference type="Pfam" id="PF04577"/>
    </source>
</evidence>
<organism evidence="2 3">
    <name type="scientific">Sphingomonas caseinilyticus</name>
    <dbReference type="NCBI Taxonomy" id="2908205"/>
    <lineage>
        <taxon>Bacteria</taxon>
        <taxon>Pseudomonadati</taxon>
        <taxon>Pseudomonadota</taxon>
        <taxon>Alphaproteobacteria</taxon>
        <taxon>Sphingomonadales</taxon>
        <taxon>Sphingomonadaceae</taxon>
        <taxon>Sphingomonas</taxon>
    </lineage>
</organism>
<evidence type="ECO:0000313" key="3">
    <source>
        <dbReference type="Proteomes" id="UP001203410"/>
    </source>
</evidence>
<protein>
    <submittedName>
        <fullName evidence="2">Glycosyltransferase family 61 protein</fullName>
    </submittedName>
</protein>
<dbReference type="InterPro" id="IPR049625">
    <property type="entry name" value="Glyco_transf_61_cat"/>
</dbReference>
<name>A0ABT0RRK7_9SPHN</name>
<proteinExistence type="predicted"/>
<comment type="caution">
    <text evidence="2">The sequence shown here is derived from an EMBL/GenBank/DDBJ whole genome shotgun (WGS) entry which is preliminary data.</text>
</comment>
<dbReference type="EMBL" id="JAMGBA010000001">
    <property type="protein sequence ID" value="MCL6697305.1"/>
    <property type="molecule type" value="Genomic_DNA"/>
</dbReference>
<sequence>MNWPELAELRDIRVGPLTVGNSKTRLSLAADPPHPALGHMRSGAPDSVVKILPLSDHDENSMPVIEEPIIYGGLLFRHFGHAISESIHRLWPRFAMKELASARIAFHLVNNTKVMPYVTEAFNLHGIPRRHILGIDQPMLFRHLFVGPQARQMAGPTIIPNYRSMLDHSLGRRLPPPGGTRRLYVSRMYHHHTGSFYGESFVEKQLAACGFEIIYPEQHRLTALVEILRDSELAVFAEGSAIHALELCGSVTPAAFVIGRRGMSTERFTPLLSNICQKWKISDHLLANLGMSADKKKHSGLIRLSAVMRDLQEFSGIAAIGSFTPDQLSDAIRMDLEHHIGDERNERDADYARRASEMADIALTREPF</sequence>
<dbReference type="Proteomes" id="UP001203410">
    <property type="component" value="Unassembled WGS sequence"/>
</dbReference>
<gene>
    <name evidence="2" type="ORF">LZ496_00675</name>
</gene>
<dbReference type="RefSeq" id="WP_249902681.1">
    <property type="nucleotide sequence ID" value="NZ_JAMGBA010000001.1"/>
</dbReference>
<evidence type="ECO:0000313" key="2">
    <source>
        <dbReference type="EMBL" id="MCL6697305.1"/>
    </source>
</evidence>
<feature type="domain" description="Glycosyltransferase 61 catalytic" evidence="1">
    <location>
        <begin position="79"/>
        <end position="245"/>
    </location>
</feature>